<name>A0ABY8EAM0_9FIRM</name>
<dbReference type="Pfam" id="PF04295">
    <property type="entry name" value="GD_AH_second"/>
    <property type="match status" value="1"/>
</dbReference>
<feature type="domain" description="D-galactarate/Altronate dehydratase second" evidence="3">
    <location>
        <begin position="5"/>
        <end position="126"/>
    </location>
</feature>
<sequence>MEFNGYVRQDGTVGIRNNILIIAVDECMDGIARKISEKIENSIVLTNHYTCMLGGNEETLSNIINAACNPNVAGALVLAMGCGSIDPEIVADPINKTGRLAKSLTCIKNGGTKKTITQGIELAKEIEVFSKTFKRQPVDISKLVVGVKCGGSDTSSGIASNPSVGKAADLLVDKGAIVIAGELMELVGCEDILCKRAVNDEIAKKIRTLISNEEKRWGVGSDTEIMSIGNSVGGLTTIEEKSLGALNKIGSKPIQGILEFNQQGHEKPTKPGMYLSDVTMLCGGSGMHFAAAGAQLILWTSGGAGFNNSIVPVIRVSGNEDLINEDIDIDATRIMKGLESSDEVGKRILDRIIEVSNGEKTNIEDIGYSYCTLYQKDIRLEQCLGLR</sequence>
<keyword evidence="6" id="KW-1185">Reference proteome</keyword>
<dbReference type="GO" id="GO:0016787">
    <property type="term" value="F:hydrolase activity"/>
    <property type="evidence" value="ECO:0007669"/>
    <property type="project" value="UniProtKB-KW"/>
</dbReference>
<dbReference type="InterPro" id="IPR048332">
    <property type="entry name" value="GD_AH_C"/>
</dbReference>
<dbReference type="PANTHER" id="PTHR30536:SF5">
    <property type="entry name" value="ALTRONATE DEHYDRATASE"/>
    <property type="match status" value="1"/>
</dbReference>
<protein>
    <submittedName>
        <fullName evidence="5">UxaA family hydrolase</fullName>
    </submittedName>
</protein>
<evidence type="ECO:0000313" key="6">
    <source>
        <dbReference type="Proteomes" id="UP001222800"/>
    </source>
</evidence>
<keyword evidence="2" id="KW-0456">Lyase</keyword>
<dbReference type="EMBL" id="CP120733">
    <property type="protein sequence ID" value="WFD09982.1"/>
    <property type="molecule type" value="Genomic_DNA"/>
</dbReference>
<dbReference type="InterPro" id="IPR052172">
    <property type="entry name" value="UxaA_altronate/galactarate_dh"/>
</dbReference>
<evidence type="ECO:0000313" key="5">
    <source>
        <dbReference type="EMBL" id="WFD09982.1"/>
    </source>
</evidence>
<evidence type="ECO:0000259" key="3">
    <source>
        <dbReference type="Pfam" id="PF04295"/>
    </source>
</evidence>
<feature type="domain" description="D-galactarate/Altronate dehydratase C-terminal" evidence="4">
    <location>
        <begin position="140"/>
        <end position="376"/>
    </location>
</feature>
<dbReference type="PANTHER" id="PTHR30536">
    <property type="entry name" value="ALTRONATE/GALACTARATE DEHYDRATASE"/>
    <property type="match status" value="1"/>
</dbReference>
<dbReference type="InterPro" id="IPR007392">
    <property type="entry name" value="GD_AH_second"/>
</dbReference>
<accession>A0ABY8EAM0</accession>
<proteinExistence type="inferred from homology"/>
<comment type="similarity">
    <text evidence="1">Belongs to the UxaA family.</text>
</comment>
<evidence type="ECO:0000256" key="2">
    <source>
        <dbReference type="ARBA" id="ARBA00023239"/>
    </source>
</evidence>
<evidence type="ECO:0000256" key="1">
    <source>
        <dbReference type="ARBA" id="ARBA00010986"/>
    </source>
</evidence>
<evidence type="ECO:0000259" key="4">
    <source>
        <dbReference type="Pfam" id="PF20629"/>
    </source>
</evidence>
<reference evidence="5 6" key="1">
    <citation type="submission" date="2023-03" db="EMBL/GenBank/DDBJ databases">
        <title>Complete genome sequence of Tepidibacter sp. SWIR-1, isolated from a deep-sea hydrothermal vent.</title>
        <authorList>
            <person name="Li X."/>
        </authorList>
    </citation>
    <scope>NUCLEOTIDE SEQUENCE [LARGE SCALE GENOMIC DNA]</scope>
    <source>
        <strain evidence="5 6">SWIR-1</strain>
    </source>
</reference>
<dbReference type="Proteomes" id="UP001222800">
    <property type="component" value="Chromosome"/>
</dbReference>
<keyword evidence="5" id="KW-0378">Hydrolase</keyword>
<dbReference type="RefSeq" id="WP_277731960.1">
    <property type="nucleotide sequence ID" value="NZ_CP120733.1"/>
</dbReference>
<dbReference type="Pfam" id="PF20629">
    <property type="entry name" value="GD_AH_C"/>
    <property type="match status" value="1"/>
</dbReference>
<gene>
    <name evidence="5" type="ORF">P4S50_16640</name>
</gene>
<organism evidence="5 6">
    <name type="scientific">Tepidibacter hydrothermalis</name>
    <dbReference type="NCBI Taxonomy" id="3036126"/>
    <lineage>
        <taxon>Bacteria</taxon>
        <taxon>Bacillati</taxon>
        <taxon>Bacillota</taxon>
        <taxon>Clostridia</taxon>
        <taxon>Peptostreptococcales</taxon>
        <taxon>Peptostreptococcaceae</taxon>
        <taxon>Tepidibacter</taxon>
    </lineage>
</organism>